<evidence type="ECO:0000256" key="3">
    <source>
        <dbReference type="ARBA" id="ARBA00023163"/>
    </source>
</evidence>
<keyword evidence="1" id="KW-0805">Transcription regulation</keyword>
<dbReference type="GO" id="GO:0043565">
    <property type="term" value="F:sequence-specific DNA binding"/>
    <property type="evidence" value="ECO:0007669"/>
    <property type="project" value="InterPro"/>
</dbReference>
<dbReference type="EMBL" id="CP040396">
    <property type="protein sequence ID" value="QCT00903.1"/>
    <property type="molecule type" value="Genomic_DNA"/>
</dbReference>
<dbReference type="SMART" id="SM00342">
    <property type="entry name" value="HTH_ARAC"/>
    <property type="match status" value="1"/>
</dbReference>
<dbReference type="PRINTS" id="PR00032">
    <property type="entry name" value="HTHARAC"/>
</dbReference>
<protein>
    <submittedName>
        <fullName evidence="6">AraC family transcriptional regulator</fullName>
    </submittedName>
</protein>
<evidence type="ECO:0000256" key="1">
    <source>
        <dbReference type="ARBA" id="ARBA00023015"/>
    </source>
</evidence>
<name>A0A4P8XFP2_9BACL</name>
<dbReference type="Gene3D" id="3.30.450.20">
    <property type="entry name" value="PAS domain"/>
    <property type="match status" value="1"/>
</dbReference>
<dbReference type="PROSITE" id="PS00041">
    <property type="entry name" value="HTH_ARAC_FAMILY_1"/>
    <property type="match status" value="1"/>
</dbReference>
<keyword evidence="3" id="KW-0804">Transcription</keyword>
<keyword evidence="4" id="KW-0812">Transmembrane</keyword>
<accession>A0A4P8XFP2</accession>
<gene>
    <name evidence="6" type="ORF">E6C60_0177</name>
</gene>
<dbReference type="KEGG" id="palo:E6C60_0177"/>
<reference evidence="6 7" key="1">
    <citation type="submission" date="2019-05" db="EMBL/GenBank/DDBJ databases">
        <authorList>
            <person name="Chen C."/>
        </authorList>
    </citation>
    <scope>NUCLEOTIDE SEQUENCE [LARGE SCALE GENOMIC DNA]</scope>
    <source>
        <strain evidence="6 7">HB172198</strain>
    </source>
</reference>
<organism evidence="6 7">
    <name type="scientific">Paenibacillus algicola</name>
    <dbReference type="NCBI Taxonomy" id="2565926"/>
    <lineage>
        <taxon>Bacteria</taxon>
        <taxon>Bacillati</taxon>
        <taxon>Bacillota</taxon>
        <taxon>Bacilli</taxon>
        <taxon>Bacillales</taxon>
        <taxon>Paenibacillaceae</taxon>
        <taxon>Paenibacillus</taxon>
    </lineage>
</organism>
<dbReference type="PANTHER" id="PTHR43280">
    <property type="entry name" value="ARAC-FAMILY TRANSCRIPTIONAL REGULATOR"/>
    <property type="match status" value="1"/>
</dbReference>
<proteinExistence type="predicted"/>
<dbReference type="InterPro" id="IPR018062">
    <property type="entry name" value="HTH_AraC-typ_CS"/>
</dbReference>
<keyword evidence="4" id="KW-0472">Membrane</keyword>
<evidence type="ECO:0000256" key="4">
    <source>
        <dbReference type="SAM" id="Phobius"/>
    </source>
</evidence>
<dbReference type="PROSITE" id="PS01124">
    <property type="entry name" value="HTH_ARAC_FAMILY_2"/>
    <property type="match status" value="1"/>
</dbReference>
<keyword evidence="7" id="KW-1185">Reference proteome</keyword>
<feature type="domain" description="HTH araC/xylS-type" evidence="5">
    <location>
        <begin position="678"/>
        <end position="776"/>
    </location>
</feature>
<evidence type="ECO:0000259" key="5">
    <source>
        <dbReference type="PROSITE" id="PS01124"/>
    </source>
</evidence>
<dbReference type="InterPro" id="IPR020449">
    <property type="entry name" value="Tscrpt_reg_AraC-type_HTH"/>
</dbReference>
<dbReference type="InterPro" id="IPR018060">
    <property type="entry name" value="HTH_AraC"/>
</dbReference>
<keyword evidence="4" id="KW-1133">Transmembrane helix</keyword>
<dbReference type="AlphaFoldDB" id="A0A4P8XFP2"/>
<evidence type="ECO:0000256" key="2">
    <source>
        <dbReference type="ARBA" id="ARBA00023125"/>
    </source>
</evidence>
<dbReference type="GO" id="GO:0003700">
    <property type="term" value="F:DNA-binding transcription factor activity"/>
    <property type="evidence" value="ECO:0007669"/>
    <property type="project" value="InterPro"/>
</dbReference>
<dbReference type="PANTHER" id="PTHR43280:SF2">
    <property type="entry name" value="HTH-TYPE TRANSCRIPTIONAL REGULATOR EXSA"/>
    <property type="match status" value="1"/>
</dbReference>
<dbReference type="SUPFAM" id="SSF46689">
    <property type="entry name" value="Homeodomain-like"/>
    <property type="match status" value="2"/>
</dbReference>
<dbReference type="InterPro" id="IPR009057">
    <property type="entry name" value="Homeodomain-like_sf"/>
</dbReference>
<dbReference type="OrthoDB" id="2659895at2"/>
<dbReference type="RefSeq" id="WP_138224038.1">
    <property type="nucleotide sequence ID" value="NZ_CP040396.1"/>
</dbReference>
<feature type="transmembrane region" description="Helical" evidence="4">
    <location>
        <begin position="12"/>
        <end position="35"/>
    </location>
</feature>
<feature type="transmembrane region" description="Helical" evidence="4">
    <location>
        <begin position="311"/>
        <end position="330"/>
    </location>
</feature>
<dbReference type="Pfam" id="PF12833">
    <property type="entry name" value="HTH_18"/>
    <property type="match status" value="1"/>
</dbReference>
<evidence type="ECO:0000313" key="6">
    <source>
        <dbReference type="EMBL" id="QCT00903.1"/>
    </source>
</evidence>
<dbReference type="Gene3D" id="1.10.10.60">
    <property type="entry name" value="Homeodomain-like"/>
    <property type="match status" value="2"/>
</dbReference>
<dbReference type="Proteomes" id="UP000300879">
    <property type="component" value="Chromosome"/>
</dbReference>
<evidence type="ECO:0000313" key="7">
    <source>
        <dbReference type="Proteomes" id="UP000300879"/>
    </source>
</evidence>
<keyword evidence="2" id="KW-0238">DNA-binding</keyword>
<sequence length="778" mass="88688">MLTKLRRRSNFFFRLILSYILLLVLAVVLVGYGSYLQFTEQYNEQVQQVNERILSQWSATIDMSIVQKAESIYLGLVTDSFQNADLLHLFTNTADGQYTKIRNVQSLLSTAAATAPDIVESVDMYVLGSSLRVSSLRGVTYGNDPASDSKQKLEWITAAAETGPTSLWLLTDAETRLAGQQPAKRLTFLRPYPLVADRSKQRGFIAIHMHAQLIDQLIANKSSNDESSTLLLDASGKVLASSAPFLPSEGWDDMVSRIVNEPQPSLHQLVDLGGQATIAGYQTLPSYGWRLVSFTPVEEFYSKGRRIRNNVLFTSLAVIAIGLLLAHIFASRFYNPVRTIVTSARAWLEQDHAEVKRKENTSSNEFLMINEMIGGLSVQVNELQRTLSSNLPVMKHNFVYGLLLQGYTSNEEVSARLKLLRSSFPFSRYTAVQIQLPPQQMIEMDTETREFVKFYVMGKAEEQLSHDTMRVMAADLPGDIIGIVVNLEEPAMSTLAERCQDLVSVIYANFMVEATVLLGSTVESALALPDSYKQTEKLSSYLYYLPRVQAVYEVELLRREESQEEIPEELVDSFAKSLRSRQPEVTEQALLLIIEHMAKGSYSLHHCEQRWSETINAFYGYLKEMNFRSKDIVSAYMQEELKEVKHIVEFQQLLFRMIVKTWTMLEKKSNDRTYEVVDRVKSYIEEQYHMPLSLDYLADLVQTSPRYLSKIFKDETGMNFVDYLNSVRMDRAKELLLTTELTVEDISSKTGFNSSAYFIRKFREAHGTTPKMFRQMQQ</sequence>